<dbReference type="PROSITE" id="PS51257">
    <property type="entry name" value="PROKAR_LIPOPROTEIN"/>
    <property type="match status" value="1"/>
</dbReference>
<protein>
    <submittedName>
        <fullName evidence="1">Glutaminyl-peptide cyclotransferase</fullName>
    </submittedName>
</protein>
<proteinExistence type="predicted"/>
<gene>
    <name evidence="1" type="ORF">OMO38_13605</name>
</gene>
<dbReference type="RefSeq" id="WP_264750747.1">
    <property type="nucleotide sequence ID" value="NZ_JAPDHW010000009.1"/>
</dbReference>
<dbReference type="PANTHER" id="PTHR31270">
    <property type="entry name" value="GLUTAMINYL-PEPTIDE CYCLOTRANSFERASE"/>
    <property type="match status" value="1"/>
</dbReference>
<dbReference type="EMBL" id="JAPDHW010000009">
    <property type="protein sequence ID" value="MCW3169556.1"/>
    <property type="molecule type" value="Genomic_DNA"/>
</dbReference>
<dbReference type="PANTHER" id="PTHR31270:SF1">
    <property type="entry name" value="GLUTAMINYL-PEPTIDE CYCLOTRANSFERASE"/>
    <property type="match status" value="1"/>
</dbReference>
<evidence type="ECO:0000313" key="1">
    <source>
        <dbReference type="EMBL" id="MCW3169556.1"/>
    </source>
</evidence>
<dbReference type="InterPro" id="IPR007788">
    <property type="entry name" value="QCT"/>
</dbReference>
<dbReference type="Pfam" id="PF05096">
    <property type="entry name" value="Glu_cyclase_2"/>
    <property type="match status" value="1"/>
</dbReference>
<keyword evidence="2" id="KW-1185">Reference proteome</keyword>
<accession>A0ABT3I0J5</accession>
<name>A0ABT3I0J5_9FLAO</name>
<evidence type="ECO:0000313" key="2">
    <source>
        <dbReference type="Proteomes" id="UP001163731"/>
    </source>
</evidence>
<dbReference type="Proteomes" id="UP001163731">
    <property type="component" value="Unassembled WGS sequence"/>
</dbReference>
<reference evidence="1" key="1">
    <citation type="submission" date="2022-10" db="EMBL/GenBank/DDBJ databases">
        <title>Chryseobacterium babae sp. nov. isolated from the gut of the beetle Oryctes rhinoceros, and Chryseobacterium kimseyorum sp. nov., isolated from a stick insect rearing cage.</title>
        <authorList>
            <person name="Shelomi M."/>
            <person name="Han C.-J."/>
            <person name="Chen W.-M."/>
            <person name="Chen H.-K."/>
            <person name="Liaw S.-J."/>
            <person name="Muhle E."/>
            <person name="Clermont D."/>
        </authorList>
    </citation>
    <scope>NUCLEOTIDE SEQUENCE</scope>
    <source>
        <strain evidence="1">09-1422</strain>
    </source>
</reference>
<organism evidence="1 2">
    <name type="scientific">Chryseobacterium kimseyorum</name>
    <dbReference type="NCBI Taxonomy" id="2984028"/>
    <lineage>
        <taxon>Bacteria</taxon>
        <taxon>Pseudomonadati</taxon>
        <taxon>Bacteroidota</taxon>
        <taxon>Flavobacteriia</taxon>
        <taxon>Flavobacteriales</taxon>
        <taxon>Weeksellaceae</taxon>
        <taxon>Chryseobacterium group</taxon>
        <taxon>Chryseobacterium</taxon>
    </lineage>
</organism>
<sequence length="341" mass="38371">MKKLFMISFVSILSLISCNKEQKILSALEEYNVAAEQKAFHFGDKLDLPKDVLENAESISISFGDKQTDNLTVDPRYFTFGENRITLEVKTKDGETLNQDATINVFTRNPEKNISYDIVAEYPHDANNFVEGFLMDGDMIYESDGLDGSSQLIKYKLGQTLPAMIEKQPAGIFSEGCAIVGDKIFQLTYKNRLGFIYDKNTFKKISEFLIPNLMVEGWGLTFDGRNLVATDGSNKLYYLDINDASQIVKILSVGGSHDIFNQLNELEFHQGFIYSNIWHQPIILKINPANGEVVGKFDFSKIAKPFLDADTENVLNGIAFKGNNMLVTGKKWSKIYEIAAK</sequence>
<dbReference type="SUPFAM" id="SSF63825">
    <property type="entry name" value="YWTD domain"/>
    <property type="match status" value="1"/>
</dbReference>
<comment type="caution">
    <text evidence="1">The sequence shown here is derived from an EMBL/GenBank/DDBJ whole genome shotgun (WGS) entry which is preliminary data.</text>
</comment>